<organism evidence="8 9">
    <name type="scientific">Fluviicola chungangensis</name>
    <dbReference type="NCBI Taxonomy" id="2597671"/>
    <lineage>
        <taxon>Bacteria</taxon>
        <taxon>Pseudomonadati</taxon>
        <taxon>Bacteroidota</taxon>
        <taxon>Flavobacteriia</taxon>
        <taxon>Flavobacteriales</taxon>
        <taxon>Crocinitomicaceae</taxon>
        <taxon>Fluviicola</taxon>
    </lineage>
</organism>
<protein>
    <recommendedName>
        <fullName evidence="7">Endolytic murein transglycosylase</fullName>
        <ecNumber evidence="7">4.2.2.29</ecNumber>
    </recommendedName>
    <alternativeName>
        <fullName evidence="7">Peptidoglycan lytic transglycosylase</fullName>
    </alternativeName>
    <alternativeName>
        <fullName evidence="7">Peptidoglycan polymerization terminase</fullName>
    </alternativeName>
</protein>
<dbReference type="Pfam" id="PF02618">
    <property type="entry name" value="YceG"/>
    <property type="match status" value="1"/>
</dbReference>
<dbReference type="GO" id="GO:0005886">
    <property type="term" value="C:plasma membrane"/>
    <property type="evidence" value="ECO:0007669"/>
    <property type="project" value="UniProtKB-UniRule"/>
</dbReference>
<keyword evidence="6 7" id="KW-0961">Cell wall biogenesis/degradation</keyword>
<comment type="caution">
    <text evidence="8">The sequence shown here is derived from an EMBL/GenBank/DDBJ whole genome shotgun (WGS) entry which is preliminary data.</text>
</comment>
<evidence type="ECO:0000256" key="2">
    <source>
        <dbReference type="ARBA" id="ARBA00022692"/>
    </source>
</evidence>
<evidence type="ECO:0000256" key="3">
    <source>
        <dbReference type="ARBA" id="ARBA00022989"/>
    </source>
</evidence>
<dbReference type="EC" id="4.2.2.29" evidence="7"/>
<evidence type="ECO:0000256" key="4">
    <source>
        <dbReference type="ARBA" id="ARBA00023136"/>
    </source>
</evidence>
<dbReference type="PANTHER" id="PTHR30518:SF2">
    <property type="entry name" value="ENDOLYTIC MUREIN TRANSGLYCOSYLASE"/>
    <property type="match status" value="1"/>
</dbReference>
<dbReference type="HAMAP" id="MF_02065">
    <property type="entry name" value="MltG"/>
    <property type="match status" value="1"/>
</dbReference>
<feature type="site" description="Important for catalytic activity" evidence="7">
    <location>
        <position position="225"/>
    </location>
</feature>
<keyword evidence="4 7" id="KW-0472">Membrane</keyword>
<sequence>MSGKKRNKKLVFAAVAVMLIGVALVFGWTPLMIYMKKTSNNKEARVVIDNRRSLEEIAGDLKKAGVISDTDAFLSMANYKKLTVENIEPGMYAFPARTSYRDLLNSLKSGSFEVEVVVTFNNCKTIHDLCVKVSKCIEVDSTELESYITDQETLNKYGFTIEQVPALFMPNSYRMYYDTGKEAFLERMAKEFKNFWTPERMAQLKKVGLKSPSQAVTLASIVYGEQSKNASEWPIIARLYLNRLNTGMKLQSDPTFKFCWGDQLEGVQRLTYEHRNKDCPYNTYLYNGLPPGPISMPPTGVVEAVLNPDNNDYLYMCAQPNYDGLHNFAKDYADHAKYAAEFQNWLASEIANQ</sequence>
<accession>A0A556N643</accession>
<evidence type="ECO:0000256" key="7">
    <source>
        <dbReference type="HAMAP-Rule" id="MF_02065"/>
    </source>
</evidence>
<keyword evidence="3 7" id="KW-1133">Transmembrane helix</keyword>
<dbReference type="NCBIfam" id="TIGR00247">
    <property type="entry name" value="endolytic transglycosylase MltG"/>
    <property type="match status" value="1"/>
</dbReference>
<keyword evidence="9" id="KW-1185">Reference proteome</keyword>
<comment type="function">
    <text evidence="7">Functions as a peptidoglycan terminase that cleaves nascent peptidoglycan strands endolytically to terminate their elongation.</text>
</comment>
<gene>
    <name evidence="7 8" type="primary">mltG</name>
    <name evidence="8" type="ORF">FO442_00605</name>
</gene>
<dbReference type="RefSeq" id="WP_144331195.1">
    <property type="nucleotide sequence ID" value="NZ_VLPL01000001.1"/>
</dbReference>
<evidence type="ECO:0000313" key="9">
    <source>
        <dbReference type="Proteomes" id="UP000316008"/>
    </source>
</evidence>
<dbReference type="EMBL" id="VLPL01000001">
    <property type="protein sequence ID" value="TSJ47660.1"/>
    <property type="molecule type" value="Genomic_DNA"/>
</dbReference>
<name>A0A556N643_9FLAO</name>
<evidence type="ECO:0000256" key="6">
    <source>
        <dbReference type="ARBA" id="ARBA00023316"/>
    </source>
</evidence>
<reference evidence="8 9" key="1">
    <citation type="submission" date="2019-07" db="EMBL/GenBank/DDBJ databases">
        <authorList>
            <person name="Huq M.A."/>
        </authorList>
    </citation>
    <scope>NUCLEOTIDE SEQUENCE [LARGE SCALE GENOMIC DNA]</scope>
    <source>
        <strain evidence="8 9">MAH-3</strain>
    </source>
</reference>
<proteinExistence type="inferred from homology"/>
<evidence type="ECO:0000256" key="5">
    <source>
        <dbReference type="ARBA" id="ARBA00023239"/>
    </source>
</evidence>
<dbReference type="GO" id="GO:0009252">
    <property type="term" value="P:peptidoglycan biosynthetic process"/>
    <property type="evidence" value="ECO:0007669"/>
    <property type="project" value="UniProtKB-UniRule"/>
</dbReference>
<dbReference type="Proteomes" id="UP000316008">
    <property type="component" value="Unassembled WGS sequence"/>
</dbReference>
<keyword evidence="5 7" id="KW-0456">Lyase</keyword>
<keyword evidence="1 7" id="KW-1003">Cell membrane</keyword>
<evidence type="ECO:0000313" key="8">
    <source>
        <dbReference type="EMBL" id="TSJ47660.1"/>
    </source>
</evidence>
<keyword evidence="2 7" id="KW-0812">Transmembrane</keyword>
<dbReference type="GO" id="GO:0071555">
    <property type="term" value="P:cell wall organization"/>
    <property type="evidence" value="ECO:0007669"/>
    <property type="project" value="UniProtKB-KW"/>
</dbReference>
<dbReference type="OrthoDB" id="9814591at2"/>
<dbReference type="InterPro" id="IPR003770">
    <property type="entry name" value="MLTG-like"/>
</dbReference>
<dbReference type="AlphaFoldDB" id="A0A556N643"/>
<comment type="similarity">
    <text evidence="7">Belongs to the transglycosylase MltG family.</text>
</comment>
<evidence type="ECO:0000256" key="1">
    <source>
        <dbReference type="ARBA" id="ARBA00022475"/>
    </source>
</evidence>
<dbReference type="GO" id="GO:0008932">
    <property type="term" value="F:lytic endotransglycosylase activity"/>
    <property type="evidence" value="ECO:0007669"/>
    <property type="project" value="UniProtKB-UniRule"/>
</dbReference>
<dbReference type="Gene3D" id="3.30.1490.480">
    <property type="entry name" value="Endolytic murein transglycosylase"/>
    <property type="match status" value="1"/>
</dbReference>
<comment type="catalytic activity">
    <reaction evidence="7">
        <text>a peptidoglycan chain = a peptidoglycan chain with N-acetyl-1,6-anhydromuramyl-[peptide] at the reducing end + a peptidoglycan chain with N-acetylglucosamine at the non-reducing end.</text>
        <dbReference type="EC" id="4.2.2.29"/>
    </reaction>
</comment>
<dbReference type="PANTHER" id="PTHR30518">
    <property type="entry name" value="ENDOLYTIC MUREIN TRANSGLYCOSYLASE"/>
    <property type="match status" value="1"/>
</dbReference>